<keyword evidence="2" id="KW-1185">Reference proteome</keyword>
<organism evidence="1 2">
    <name type="scientific">Fusarium beomiforme</name>
    <dbReference type="NCBI Taxonomy" id="44412"/>
    <lineage>
        <taxon>Eukaryota</taxon>
        <taxon>Fungi</taxon>
        <taxon>Dikarya</taxon>
        <taxon>Ascomycota</taxon>
        <taxon>Pezizomycotina</taxon>
        <taxon>Sordariomycetes</taxon>
        <taxon>Hypocreomycetidae</taxon>
        <taxon>Hypocreales</taxon>
        <taxon>Nectriaceae</taxon>
        <taxon>Fusarium</taxon>
        <taxon>Fusarium burgessii species complex</taxon>
    </lineage>
</organism>
<dbReference type="InterPro" id="IPR032675">
    <property type="entry name" value="LRR_dom_sf"/>
</dbReference>
<gene>
    <name evidence="1" type="ORF">FBEOM_14216</name>
</gene>
<evidence type="ECO:0000313" key="2">
    <source>
        <dbReference type="Proteomes" id="UP000730481"/>
    </source>
</evidence>
<dbReference type="EMBL" id="PVQB02001247">
    <property type="protein sequence ID" value="KAF4332003.1"/>
    <property type="molecule type" value="Genomic_DNA"/>
</dbReference>
<dbReference type="SUPFAM" id="SSF52047">
    <property type="entry name" value="RNI-like"/>
    <property type="match status" value="1"/>
</dbReference>
<dbReference type="AlphaFoldDB" id="A0A9P5A5M2"/>
<dbReference type="Gene3D" id="3.80.10.10">
    <property type="entry name" value="Ribonuclease Inhibitor"/>
    <property type="match status" value="1"/>
</dbReference>
<accession>A0A9P5A5M2</accession>
<proteinExistence type="predicted"/>
<reference evidence="1" key="1">
    <citation type="journal article" date="2017" name="Mycologia">
        <title>Fusarium algeriense, sp. nov., a novel toxigenic crown rot pathogen of durum wheat from Algeria is nested in the Fusarium burgessii species complex.</title>
        <authorList>
            <person name="Laraba I."/>
            <person name="Keddad A."/>
            <person name="Boureghda H."/>
            <person name="Abdallah N."/>
            <person name="Vaughan M.M."/>
            <person name="Proctor R.H."/>
            <person name="Busman M."/>
            <person name="O'Donnell K."/>
        </authorList>
    </citation>
    <scope>NUCLEOTIDE SEQUENCE</scope>
    <source>
        <strain evidence="1">NRRL 25174</strain>
    </source>
</reference>
<name>A0A9P5A5M2_9HYPO</name>
<protein>
    <submittedName>
        <fullName evidence="1">F-box domain protein</fullName>
    </submittedName>
</protein>
<sequence length="366" mass="42303">MVNKLEASIFRLPNEVLSETLGLVIDLERSSYDPYPRFRVRGREWPVASLDSAHHFIEWLSCTTELNISGHAMVNYGVQQPSLSIFISRTLNCLTRLTILRFYGDLISLPSVLEGLADLGNSRPNLPALEIYNIMGSRSDSHWQTLRDCKGTAPIKSLKLDYYGQTPQALEALIRWPKKLQKLWFRPFCAWSTGQSGLFSRWSFAVMQPILETQMANLRELSIPDLDIGGIEDLDFSNFMKLEILKLPSTVTRYRAGDVPRLVAPNLRVFEWRVINGNNECEEEVDDFGQEQEDWVRAFVRRAVDCKTKLETFYIEFSPIMGRVYRNVVYPWDRMDSVARQSEPHGIKIRYSPPTFSKEDLAYWMI</sequence>
<dbReference type="OrthoDB" id="5138542at2759"/>
<comment type="caution">
    <text evidence="1">The sequence shown here is derived from an EMBL/GenBank/DDBJ whole genome shotgun (WGS) entry which is preliminary data.</text>
</comment>
<evidence type="ECO:0000313" key="1">
    <source>
        <dbReference type="EMBL" id="KAF4332003.1"/>
    </source>
</evidence>
<reference evidence="1" key="2">
    <citation type="submission" date="2020-02" db="EMBL/GenBank/DDBJ databases">
        <title>Identification and distribution of gene clusters putatively required for synthesis of sphingolipid metabolism inhibitors in phylogenetically diverse species of the filamentous fungus Fusarium.</title>
        <authorList>
            <person name="Kim H.-S."/>
            <person name="Busman M."/>
            <person name="Brown D.W."/>
            <person name="Divon H."/>
            <person name="Uhlig S."/>
            <person name="Proctor R.H."/>
        </authorList>
    </citation>
    <scope>NUCLEOTIDE SEQUENCE</scope>
    <source>
        <strain evidence="1">NRRL 25174</strain>
    </source>
</reference>
<dbReference type="Proteomes" id="UP000730481">
    <property type="component" value="Unassembled WGS sequence"/>
</dbReference>